<sequence>MTAPTSRPIRALGPGSLIFGATGSSQNISAQVTAAKISWDVDAEDSMPVLSGGVIAGERNYTAKLEITAAPDLEADGLVDWSWSNKGTEQPVVFIPNAAQAAEFTGTVLIDPIEYGGDVKKRNTSDWELEFVGEPVFTPNAGA</sequence>
<accession>G9FGV5</accession>
<name>G9FGV5_9CAUD</name>
<dbReference type="EMBL" id="JN116822">
    <property type="protein sequence ID" value="AEV51844.1"/>
    <property type="molecule type" value="Genomic_DNA"/>
</dbReference>
<evidence type="ECO:0000313" key="1">
    <source>
        <dbReference type="EMBL" id="AEV51844.1"/>
    </source>
</evidence>
<keyword evidence="2" id="KW-1185">Reference proteome</keyword>
<organism evidence="1 2">
    <name type="scientific">Rhodococcus phage RRH1</name>
    <dbReference type="NCBI Taxonomy" id="1109717"/>
    <lineage>
        <taxon>Viruses</taxon>
        <taxon>Duplodnaviria</taxon>
        <taxon>Heunggongvirae</taxon>
        <taxon>Uroviricota</taxon>
        <taxon>Caudoviricetes</taxon>
        <taxon>Caudoviricetes incertae sedis</taxon>
        <taxon>Edwardsroadvirus</taxon>
        <taxon>Edwardsroadvirus RRH1</taxon>
    </lineage>
</organism>
<dbReference type="GeneID" id="11541255"/>
<dbReference type="OrthoDB" id="14405at10239"/>
<dbReference type="Proteomes" id="UP000005428">
    <property type="component" value="Segment"/>
</dbReference>
<evidence type="ECO:0000313" key="2">
    <source>
        <dbReference type="Proteomes" id="UP000005428"/>
    </source>
</evidence>
<reference evidence="1 2" key="1">
    <citation type="submission" date="2011-06" db="EMBL/GenBank/DDBJ databases">
        <title>Small but sufficient: a novel Rhodococcus phage RRH1.</title>
        <authorList>
            <person name="Petrovski S."/>
        </authorList>
    </citation>
    <scope>NUCLEOTIDE SEQUENCE [LARGE SCALE GENOMIC DNA]</scope>
</reference>
<proteinExistence type="predicted"/>
<dbReference type="RefSeq" id="YP_005087034.1">
    <property type="nucleotide sequence ID" value="NC_016651.1"/>
</dbReference>
<protein>
    <submittedName>
        <fullName evidence="1">Putative tail protein</fullName>
    </submittedName>
</protein>
<dbReference type="KEGG" id="vg:11541255"/>